<keyword evidence="6 10" id="KW-0067">ATP-binding</keyword>
<dbReference type="STRING" id="1344418.A0A1D2VRB5"/>
<evidence type="ECO:0000313" key="14">
    <source>
        <dbReference type="EMBL" id="ODV64107.1"/>
    </source>
</evidence>
<feature type="binding site" evidence="10">
    <location>
        <position position="49"/>
    </location>
    <ligand>
        <name>ATP</name>
        <dbReference type="ChEBI" id="CHEBI:30616"/>
    </ligand>
</feature>
<evidence type="ECO:0000256" key="6">
    <source>
        <dbReference type="ARBA" id="ARBA00022840"/>
    </source>
</evidence>
<dbReference type="InterPro" id="IPR017441">
    <property type="entry name" value="Protein_kinase_ATP_BS"/>
</dbReference>
<dbReference type="GO" id="GO:0045943">
    <property type="term" value="P:positive regulation of transcription by RNA polymerase I"/>
    <property type="evidence" value="ECO:0007669"/>
    <property type="project" value="EnsemblFungi"/>
</dbReference>
<dbReference type="GO" id="GO:0031124">
    <property type="term" value="P:mRNA 3'-end processing"/>
    <property type="evidence" value="ECO:0007669"/>
    <property type="project" value="EnsemblFungi"/>
</dbReference>
<feature type="compositionally biased region" description="Basic and acidic residues" evidence="12">
    <location>
        <begin position="343"/>
        <end position="374"/>
    </location>
</feature>
<dbReference type="InterPro" id="IPR008271">
    <property type="entry name" value="Ser/Thr_kinase_AS"/>
</dbReference>
<accession>A0A1D2VRB5</accession>
<evidence type="ECO:0000256" key="12">
    <source>
        <dbReference type="SAM" id="MobiDB-lite"/>
    </source>
</evidence>
<dbReference type="InterPro" id="IPR050108">
    <property type="entry name" value="CDK"/>
</dbReference>
<dbReference type="EMBL" id="KV454475">
    <property type="protein sequence ID" value="ODV64107.1"/>
    <property type="molecule type" value="Genomic_DNA"/>
</dbReference>
<sequence length="391" mass="45519">MAIVKNSITFIKRVKYTPLFDTMNQVGEGTYGKVYKARNSITNEFVALKRLRLEIEREGFPITAVREIKLLQEFDHPNVVSLLEMMVEGDSVYMVFNYMNHDLTGLLSLPNVILSPANCKFLFKQILEGMEYLHMKRVIHRDIKGSNILLDNKGNIQIADFGLARKMKYVKPNENADYTNRVITLWYRPPELLLGTTDYGPEVDIWGIGCLLIELFNKTAIFQGKDEIHQLVTIYDILGTPSPTEWPGVDQLPWFELLRPKFQKPSRFQETFEHILPTKSCFELAENLLSLNPKTRMSAYEALQQDYFKEDPQPEELSCLNETEEWHEFDAKQKRRKERREKKKEQAKEAKEAKVKAELEKNKDKELSSDIKTDLKADVEMIDDKVTKTEI</sequence>
<dbReference type="InParanoid" id="A0A1D2VRB5"/>
<evidence type="ECO:0000256" key="3">
    <source>
        <dbReference type="ARBA" id="ARBA00022679"/>
    </source>
</evidence>
<dbReference type="FunCoup" id="A0A1D2VRB5">
    <property type="interactions" value="760"/>
</dbReference>
<evidence type="ECO:0000256" key="2">
    <source>
        <dbReference type="ARBA" id="ARBA00022527"/>
    </source>
</evidence>
<dbReference type="GeneID" id="30963833"/>
<evidence type="ECO:0000256" key="4">
    <source>
        <dbReference type="ARBA" id="ARBA00022741"/>
    </source>
</evidence>
<dbReference type="Pfam" id="PF00069">
    <property type="entry name" value="Pkinase"/>
    <property type="match status" value="1"/>
</dbReference>
<feature type="compositionally biased region" description="Basic residues" evidence="12">
    <location>
        <begin position="333"/>
        <end position="342"/>
    </location>
</feature>
<dbReference type="PROSITE" id="PS50011">
    <property type="entry name" value="PROTEIN_KINASE_DOM"/>
    <property type="match status" value="1"/>
</dbReference>
<evidence type="ECO:0000256" key="10">
    <source>
        <dbReference type="PROSITE-ProRule" id="PRU10141"/>
    </source>
</evidence>
<dbReference type="GO" id="GO:0045903">
    <property type="term" value="P:positive regulation of translational fidelity"/>
    <property type="evidence" value="ECO:0007669"/>
    <property type="project" value="EnsemblFungi"/>
</dbReference>
<comment type="catalytic activity">
    <reaction evidence="8">
        <text>L-seryl-[protein] + ATP = O-phospho-L-seryl-[protein] + ADP + H(+)</text>
        <dbReference type="Rhea" id="RHEA:17989"/>
        <dbReference type="Rhea" id="RHEA-COMP:9863"/>
        <dbReference type="Rhea" id="RHEA-COMP:11604"/>
        <dbReference type="ChEBI" id="CHEBI:15378"/>
        <dbReference type="ChEBI" id="CHEBI:29999"/>
        <dbReference type="ChEBI" id="CHEBI:30616"/>
        <dbReference type="ChEBI" id="CHEBI:83421"/>
        <dbReference type="ChEBI" id="CHEBI:456216"/>
        <dbReference type="EC" id="2.7.11.22"/>
    </reaction>
</comment>
<dbReference type="OrthoDB" id="204883at2759"/>
<dbReference type="AlphaFoldDB" id="A0A1D2VRB5"/>
<keyword evidence="2 11" id="KW-0723">Serine/threonine-protein kinase</keyword>
<evidence type="ECO:0000256" key="7">
    <source>
        <dbReference type="ARBA" id="ARBA00047811"/>
    </source>
</evidence>
<name>A0A1D2VRB5_9ASCO</name>
<dbReference type="GO" id="GO:0008353">
    <property type="term" value="F:RNA polymerase II CTD heptapeptide repeat kinase activity"/>
    <property type="evidence" value="ECO:0007669"/>
    <property type="project" value="UniProtKB-EC"/>
</dbReference>
<organism evidence="14 15">
    <name type="scientific">Ascoidea rubescens DSM 1968</name>
    <dbReference type="NCBI Taxonomy" id="1344418"/>
    <lineage>
        <taxon>Eukaryota</taxon>
        <taxon>Fungi</taxon>
        <taxon>Dikarya</taxon>
        <taxon>Ascomycota</taxon>
        <taxon>Saccharomycotina</taxon>
        <taxon>Saccharomycetes</taxon>
        <taxon>Ascoideaceae</taxon>
        <taxon>Ascoidea</taxon>
    </lineage>
</organism>
<dbReference type="InterPro" id="IPR000719">
    <property type="entry name" value="Prot_kinase_dom"/>
</dbReference>
<dbReference type="SMART" id="SM00220">
    <property type="entry name" value="S_TKc"/>
    <property type="match status" value="1"/>
</dbReference>
<keyword evidence="15" id="KW-1185">Reference proteome</keyword>
<comment type="catalytic activity">
    <reaction evidence="9">
        <text>[DNA-directed RNA polymerase] + ATP = phospho-[DNA-directed RNA polymerase] + ADP + H(+)</text>
        <dbReference type="Rhea" id="RHEA:10216"/>
        <dbReference type="Rhea" id="RHEA-COMP:11321"/>
        <dbReference type="Rhea" id="RHEA-COMP:11322"/>
        <dbReference type="ChEBI" id="CHEBI:15378"/>
        <dbReference type="ChEBI" id="CHEBI:30616"/>
        <dbReference type="ChEBI" id="CHEBI:43176"/>
        <dbReference type="ChEBI" id="CHEBI:68546"/>
        <dbReference type="ChEBI" id="CHEBI:456216"/>
        <dbReference type="EC" id="2.7.11.23"/>
    </reaction>
</comment>
<dbReference type="GO" id="GO:0005730">
    <property type="term" value="C:nucleolus"/>
    <property type="evidence" value="ECO:0007669"/>
    <property type="project" value="EnsemblFungi"/>
</dbReference>
<dbReference type="GO" id="GO:0070692">
    <property type="term" value="C:CTDK-1 complex"/>
    <property type="evidence" value="ECO:0007669"/>
    <property type="project" value="EnsemblFungi"/>
</dbReference>
<evidence type="ECO:0000256" key="11">
    <source>
        <dbReference type="RuleBase" id="RU000304"/>
    </source>
</evidence>
<evidence type="ECO:0000259" key="13">
    <source>
        <dbReference type="PROSITE" id="PS50011"/>
    </source>
</evidence>
<dbReference type="Gene3D" id="3.30.200.20">
    <property type="entry name" value="Phosphorylase Kinase, domain 1"/>
    <property type="match status" value="1"/>
</dbReference>
<comment type="similarity">
    <text evidence="1">Belongs to the protein kinase superfamily. CMGC Ser/Thr protein kinase family. CDC2/CDKX subfamily.</text>
</comment>
<dbReference type="GO" id="GO:0006413">
    <property type="term" value="P:translational initiation"/>
    <property type="evidence" value="ECO:0007669"/>
    <property type="project" value="EnsemblFungi"/>
</dbReference>
<dbReference type="GO" id="GO:0005524">
    <property type="term" value="F:ATP binding"/>
    <property type="evidence" value="ECO:0007669"/>
    <property type="project" value="UniProtKB-UniRule"/>
</dbReference>
<keyword evidence="4 10" id="KW-0547">Nucleotide-binding</keyword>
<dbReference type="Gene3D" id="1.10.510.10">
    <property type="entry name" value="Transferase(Phosphotransferase) domain 1"/>
    <property type="match status" value="1"/>
</dbReference>
<dbReference type="GO" id="GO:0030332">
    <property type="term" value="F:cyclin binding"/>
    <property type="evidence" value="ECO:0007669"/>
    <property type="project" value="TreeGrafter"/>
</dbReference>
<evidence type="ECO:0000256" key="8">
    <source>
        <dbReference type="ARBA" id="ARBA00048367"/>
    </source>
</evidence>
<dbReference type="GO" id="GO:0004693">
    <property type="term" value="F:cyclin-dependent protein serine/threonine kinase activity"/>
    <property type="evidence" value="ECO:0007669"/>
    <property type="project" value="UniProtKB-EC"/>
</dbReference>
<feature type="region of interest" description="Disordered" evidence="12">
    <location>
        <begin position="330"/>
        <end position="374"/>
    </location>
</feature>
<dbReference type="InterPro" id="IPR011009">
    <property type="entry name" value="Kinase-like_dom_sf"/>
</dbReference>
<dbReference type="PANTHER" id="PTHR24056:SF546">
    <property type="entry name" value="CYCLIN-DEPENDENT KINASE 12"/>
    <property type="match status" value="1"/>
</dbReference>
<keyword evidence="5 14" id="KW-0418">Kinase</keyword>
<dbReference type="FunFam" id="1.10.510.10:FF:000415">
    <property type="entry name" value="CMGC/CDK/CRK7 protein kinase, variant"/>
    <property type="match status" value="1"/>
</dbReference>
<dbReference type="PROSITE" id="PS00107">
    <property type="entry name" value="PROTEIN_KINASE_ATP"/>
    <property type="match status" value="1"/>
</dbReference>
<protein>
    <submittedName>
        <fullName evidence="14">Pkinase-domain-containing protein</fullName>
    </submittedName>
</protein>
<dbReference type="GO" id="GO:0032968">
    <property type="term" value="P:positive regulation of transcription elongation by RNA polymerase II"/>
    <property type="evidence" value="ECO:0007669"/>
    <property type="project" value="TreeGrafter"/>
</dbReference>
<evidence type="ECO:0000256" key="9">
    <source>
        <dbReference type="ARBA" id="ARBA00049280"/>
    </source>
</evidence>
<feature type="domain" description="Protein kinase" evidence="13">
    <location>
        <begin position="20"/>
        <end position="308"/>
    </location>
</feature>
<reference evidence="15" key="1">
    <citation type="submission" date="2016-05" db="EMBL/GenBank/DDBJ databases">
        <title>Comparative genomics of biotechnologically important yeasts.</title>
        <authorList>
            <consortium name="DOE Joint Genome Institute"/>
            <person name="Riley R."/>
            <person name="Haridas S."/>
            <person name="Wolfe K.H."/>
            <person name="Lopes M.R."/>
            <person name="Hittinger C.T."/>
            <person name="Goker M."/>
            <person name="Salamov A."/>
            <person name="Wisecaver J."/>
            <person name="Long T.M."/>
            <person name="Aerts A.L."/>
            <person name="Barry K."/>
            <person name="Choi C."/>
            <person name="Clum A."/>
            <person name="Coughlan A.Y."/>
            <person name="Deshpande S."/>
            <person name="Douglass A.P."/>
            <person name="Hanson S.J."/>
            <person name="Klenk H.-P."/>
            <person name="Labutti K."/>
            <person name="Lapidus A."/>
            <person name="Lindquist E."/>
            <person name="Lipzen A."/>
            <person name="Meier-Kolthoff J.P."/>
            <person name="Ohm R.A."/>
            <person name="Otillar R.P."/>
            <person name="Pangilinan J."/>
            <person name="Peng Y."/>
            <person name="Rokas A."/>
            <person name="Rosa C.A."/>
            <person name="Scheuner C."/>
            <person name="Sibirny A.A."/>
            <person name="Slot J.C."/>
            <person name="Stielow J.B."/>
            <person name="Sun H."/>
            <person name="Kurtzman C.P."/>
            <person name="Blackwell M."/>
            <person name="Grigoriev I.V."/>
            <person name="Jeffries T.W."/>
        </authorList>
    </citation>
    <scope>NUCLEOTIDE SEQUENCE [LARGE SCALE GENOMIC DNA]</scope>
    <source>
        <strain evidence="15">DSM 1968</strain>
    </source>
</reference>
<dbReference type="SUPFAM" id="SSF56112">
    <property type="entry name" value="Protein kinase-like (PK-like)"/>
    <property type="match status" value="1"/>
</dbReference>
<evidence type="ECO:0000313" key="15">
    <source>
        <dbReference type="Proteomes" id="UP000095038"/>
    </source>
</evidence>
<evidence type="ECO:0000256" key="5">
    <source>
        <dbReference type="ARBA" id="ARBA00022777"/>
    </source>
</evidence>
<gene>
    <name evidence="14" type="ORF">ASCRUDRAFT_30568</name>
</gene>
<keyword evidence="3" id="KW-0808">Transferase</keyword>
<proteinExistence type="inferred from homology"/>
<dbReference type="Proteomes" id="UP000095038">
    <property type="component" value="Unassembled WGS sequence"/>
</dbReference>
<dbReference type="PANTHER" id="PTHR24056">
    <property type="entry name" value="CELL DIVISION PROTEIN KINASE"/>
    <property type="match status" value="1"/>
</dbReference>
<dbReference type="FunFam" id="3.30.200.20:FF:000375">
    <property type="entry name" value="Cell division related protein kinase 2"/>
    <property type="match status" value="1"/>
</dbReference>
<dbReference type="RefSeq" id="XP_020050414.1">
    <property type="nucleotide sequence ID" value="XM_020190197.1"/>
</dbReference>
<comment type="catalytic activity">
    <reaction evidence="7">
        <text>L-threonyl-[protein] + ATP = O-phospho-L-threonyl-[protein] + ADP + H(+)</text>
        <dbReference type="Rhea" id="RHEA:46608"/>
        <dbReference type="Rhea" id="RHEA-COMP:11060"/>
        <dbReference type="Rhea" id="RHEA-COMP:11605"/>
        <dbReference type="ChEBI" id="CHEBI:15378"/>
        <dbReference type="ChEBI" id="CHEBI:30013"/>
        <dbReference type="ChEBI" id="CHEBI:30616"/>
        <dbReference type="ChEBI" id="CHEBI:61977"/>
        <dbReference type="ChEBI" id="CHEBI:456216"/>
        <dbReference type="EC" id="2.7.11.22"/>
    </reaction>
</comment>
<dbReference type="CDD" id="cd07840">
    <property type="entry name" value="STKc_CDK9_like"/>
    <property type="match status" value="1"/>
</dbReference>
<evidence type="ECO:0000256" key="1">
    <source>
        <dbReference type="ARBA" id="ARBA00006485"/>
    </source>
</evidence>
<dbReference type="PROSITE" id="PS00108">
    <property type="entry name" value="PROTEIN_KINASE_ST"/>
    <property type="match status" value="1"/>
</dbReference>